<evidence type="ECO:0000256" key="6">
    <source>
        <dbReference type="ARBA" id="ARBA00023237"/>
    </source>
</evidence>
<organism evidence="9 10">
    <name type="scientific">Leadbetterella byssophila (strain DSM 17132 / JCM 16389 / KACC 11308 / NBRC 106382 / 4M15)</name>
    <dbReference type="NCBI Taxonomy" id="649349"/>
    <lineage>
        <taxon>Bacteria</taxon>
        <taxon>Pseudomonadati</taxon>
        <taxon>Bacteroidota</taxon>
        <taxon>Cytophagia</taxon>
        <taxon>Cytophagales</taxon>
        <taxon>Leadbetterellaceae</taxon>
        <taxon>Leadbetterella</taxon>
    </lineage>
</organism>
<keyword evidence="9" id="KW-0675">Receptor</keyword>
<comment type="similarity">
    <text evidence="7">Belongs to the TonB-dependent receptor family.</text>
</comment>
<keyword evidence="6 7" id="KW-0998">Cell outer membrane</keyword>
<dbReference type="InterPro" id="IPR023997">
    <property type="entry name" value="TonB-dep_OMP_SusC/RagA_CS"/>
</dbReference>
<dbReference type="PROSITE" id="PS52016">
    <property type="entry name" value="TONB_DEPENDENT_REC_3"/>
    <property type="match status" value="1"/>
</dbReference>
<sequence length="1140" mass="125770">MIVKPLELMSMSTKRISRLLFALLFMVPSWMAMAQNRTIRGKVTSAADAGELPGVNVIQKNTTRGVTTDLHGDYQIDVSGPDAVLVFTFVGFQKVEVPVGNRSIINVALDSDENSLSEVIVTALGIKREERSLGYSVGKVDGKELNRVVQENVLNGLAGKVSGVTINSTGGTGSSVSMVIRGANSLNSDNQPLFVIDGVPIANTLNNVSTGGNDNRVDFGNAIGSLNPDDIENISILKGPSAAALYGSRAGNGVVLITTKSGANVNKMTVSVNSSTVFDQPYKFLKWQTMLGSGQFSAIPTEITGTPFSNPFGKLIEENVAGTYGAALDKGYEEVQWNSPIGPDGKPMKMPLVSHKDNVKNFVQTGITTTNGLSIANNTGTYNYRLSYSNMWNRGVIPNSDLFRNTINLNTSIKVTNQIRLSSVIDFSRNNSNNRPAGNRGANPLQWAYSVSPHIDILDMKEYWMPGQEGLQQRSQANGVYNNPYFLAYEVNNAFVRDRIYGNIRADYQISPAFSMFARYSMDKLDERRDLKVANSYTNDPKGAYALINIGNFEHNIDFLATYQKDLQDFSLSISGGGNVRYQKGTEVSNSTKGGTGLIVPGIYTIQNIAPANLNYGSSWFQRSIYSVYGLATLGFKDMVFLDITARNDWSSTLPEQNRSYFYPSASLSILASEFLPLPSSVSLFKLRGGVAQVGNDANPYNLLGTLNNQGAWDGIPRLRTPSTLLVPDLKPEIVTSYEGGVDLNFFTNRLRMNATYYQVESRNQILSAKLPPSTGYTTKNVNAGLLVSKGWELGLGGTPIQTRDFRWDINANWTRNRTRIMELSDELPYYTLWTDARGGAWTYVGDEIGDIYDAEVVTVTDPNSKYFGYPILDETGKWQAIEAANTKNKIGNFNPKFIMGLQTSFQYKGLSLSMSFDWRNGGDFVSQTYRYGEEDGRSQLFYDKLINANGLTGDALKEYLVANQETMIKINGNVFPLVGGPTPEYNSYPFKYGPYTLPYGGVFVPGVIQTGTDANGNPIYQENLGGPGTRILPFAGATTWSFTRPFLYDASYVKLREISLGYDLPKKWVNKWRIQNVNFALYSRNIILWTKAKINIDPENAFQLESGVQGGVSQFKQGIERYNVNPWVMPIGFRLGLTF</sequence>
<dbReference type="Pfam" id="PF07715">
    <property type="entry name" value="Plug"/>
    <property type="match status" value="1"/>
</dbReference>
<evidence type="ECO:0000256" key="4">
    <source>
        <dbReference type="ARBA" id="ARBA00022692"/>
    </source>
</evidence>
<dbReference type="GO" id="GO:0009279">
    <property type="term" value="C:cell outer membrane"/>
    <property type="evidence" value="ECO:0007669"/>
    <property type="project" value="UniProtKB-SubCell"/>
</dbReference>
<keyword evidence="4 7" id="KW-0812">Transmembrane</keyword>
<dbReference type="InterPro" id="IPR012910">
    <property type="entry name" value="Plug_dom"/>
</dbReference>
<accession>E4RXB2</accession>
<evidence type="ECO:0000256" key="3">
    <source>
        <dbReference type="ARBA" id="ARBA00022452"/>
    </source>
</evidence>
<reference key="1">
    <citation type="submission" date="2010-11" db="EMBL/GenBank/DDBJ databases">
        <title>The complete genome of Leadbetterella byssophila DSM 17132.</title>
        <authorList>
            <consortium name="US DOE Joint Genome Institute (JGI-PGF)"/>
            <person name="Lucas S."/>
            <person name="Copeland A."/>
            <person name="Lapidus A."/>
            <person name="Glavina del Rio T."/>
            <person name="Dalin E."/>
            <person name="Tice H."/>
            <person name="Bruce D."/>
            <person name="Goodwin L."/>
            <person name="Pitluck S."/>
            <person name="Kyrpides N."/>
            <person name="Mavromatis K."/>
            <person name="Ivanova N."/>
            <person name="Teshima H."/>
            <person name="Brettin T."/>
            <person name="Detter J.C."/>
            <person name="Han C."/>
            <person name="Tapia R."/>
            <person name="Land M."/>
            <person name="Hauser L."/>
            <person name="Markowitz V."/>
            <person name="Cheng J.-F."/>
            <person name="Hugenholtz P."/>
            <person name="Woyke T."/>
            <person name="Wu D."/>
            <person name="Tindall B."/>
            <person name="Pomrenke H.G."/>
            <person name="Brambilla E."/>
            <person name="Klenk H.-P."/>
            <person name="Eisen J.A."/>
        </authorList>
    </citation>
    <scope>NUCLEOTIDE SEQUENCE [LARGE SCALE GENOMIC DNA]</scope>
    <source>
        <strain>DSM 17132</strain>
    </source>
</reference>
<reference evidence="9 10" key="2">
    <citation type="journal article" date="2011" name="Stand. Genomic Sci.">
        <title>Complete genome sequence of Leadbetterella byssophila type strain (4M15).</title>
        <authorList>
            <person name="Abt B."/>
            <person name="Teshima H."/>
            <person name="Lucas S."/>
            <person name="Lapidus A."/>
            <person name="Del Rio T.G."/>
            <person name="Nolan M."/>
            <person name="Tice H."/>
            <person name="Cheng J.F."/>
            <person name="Pitluck S."/>
            <person name="Liolios K."/>
            <person name="Pagani I."/>
            <person name="Ivanova N."/>
            <person name="Mavromatis K."/>
            <person name="Pati A."/>
            <person name="Tapia R."/>
            <person name="Han C."/>
            <person name="Goodwin L."/>
            <person name="Chen A."/>
            <person name="Palaniappan K."/>
            <person name="Land M."/>
            <person name="Hauser L."/>
            <person name="Chang Y.J."/>
            <person name="Jeffries C.D."/>
            <person name="Rohde M."/>
            <person name="Goker M."/>
            <person name="Tindall B.J."/>
            <person name="Detter J.C."/>
            <person name="Woyke T."/>
            <person name="Bristow J."/>
            <person name="Eisen J.A."/>
            <person name="Markowitz V."/>
            <person name="Hugenholtz P."/>
            <person name="Klenk H.P."/>
            <person name="Kyrpides N.C."/>
        </authorList>
    </citation>
    <scope>NUCLEOTIDE SEQUENCE [LARGE SCALE GENOMIC DNA]</scope>
    <source>
        <strain evidence="10">DSM 17132 / JCM 16389 / KACC 11308 / NBRC 106382 / 4M15</strain>
    </source>
</reference>
<evidence type="ECO:0000256" key="1">
    <source>
        <dbReference type="ARBA" id="ARBA00004571"/>
    </source>
</evidence>
<dbReference type="Gene3D" id="2.170.130.10">
    <property type="entry name" value="TonB-dependent receptor, plug domain"/>
    <property type="match status" value="1"/>
</dbReference>
<evidence type="ECO:0000256" key="5">
    <source>
        <dbReference type="ARBA" id="ARBA00023136"/>
    </source>
</evidence>
<dbReference type="KEGG" id="lby:Lbys_3376"/>
<dbReference type="eggNOG" id="COG4771">
    <property type="taxonomic scope" value="Bacteria"/>
</dbReference>
<dbReference type="Pfam" id="PF13715">
    <property type="entry name" value="CarbopepD_reg_2"/>
    <property type="match status" value="1"/>
</dbReference>
<gene>
    <name evidence="9" type="ordered locus">Lbys_3376</name>
</gene>
<dbReference type="InterPro" id="IPR008969">
    <property type="entry name" value="CarboxyPept-like_regulatory"/>
</dbReference>
<dbReference type="STRING" id="649349.Lbys_3376"/>
<dbReference type="InterPro" id="IPR036942">
    <property type="entry name" value="Beta-barrel_TonB_sf"/>
</dbReference>
<dbReference type="NCBIfam" id="TIGR04056">
    <property type="entry name" value="OMP_RagA_SusC"/>
    <property type="match status" value="1"/>
</dbReference>
<keyword evidence="3 7" id="KW-1134">Transmembrane beta strand</keyword>
<dbReference type="NCBIfam" id="TIGR04057">
    <property type="entry name" value="SusC_RagA_signa"/>
    <property type="match status" value="1"/>
</dbReference>
<dbReference type="EMBL" id="CP002305">
    <property type="protein sequence ID" value="ADQ19027.1"/>
    <property type="molecule type" value="Genomic_DNA"/>
</dbReference>
<evidence type="ECO:0000259" key="8">
    <source>
        <dbReference type="Pfam" id="PF07715"/>
    </source>
</evidence>
<comment type="subcellular location">
    <subcellularLocation>
        <location evidence="1 7">Cell outer membrane</location>
        <topology evidence="1 7">Multi-pass membrane protein</topology>
    </subcellularLocation>
</comment>
<dbReference type="Proteomes" id="UP000007435">
    <property type="component" value="Chromosome"/>
</dbReference>
<dbReference type="InterPro" id="IPR039426">
    <property type="entry name" value="TonB-dep_rcpt-like"/>
</dbReference>
<dbReference type="HOGENOM" id="CLU_004317_2_1_10"/>
<dbReference type="AlphaFoldDB" id="E4RXB2"/>
<keyword evidence="10" id="KW-1185">Reference proteome</keyword>
<dbReference type="SUPFAM" id="SSF56935">
    <property type="entry name" value="Porins"/>
    <property type="match status" value="1"/>
</dbReference>
<dbReference type="SUPFAM" id="SSF49464">
    <property type="entry name" value="Carboxypeptidase regulatory domain-like"/>
    <property type="match status" value="1"/>
</dbReference>
<proteinExistence type="inferred from homology"/>
<evidence type="ECO:0000313" key="9">
    <source>
        <dbReference type="EMBL" id="ADQ19027.1"/>
    </source>
</evidence>
<keyword evidence="2 7" id="KW-0813">Transport</keyword>
<evidence type="ECO:0000256" key="7">
    <source>
        <dbReference type="PROSITE-ProRule" id="PRU01360"/>
    </source>
</evidence>
<protein>
    <submittedName>
        <fullName evidence="9">TonB-dependent receptor plug</fullName>
    </submittedName>
</protein>
<dbReference type="InterPro" id="IPR023996">
    <property type="entry name" value="TonB-dep_OMP_SusC/RagA"/>
</dbReference>
<feature type="domain" description="TonB-dependent receptor plug" evidence="8">
    <location>
        <begin position="131"/>
        <end position="254"/>
    </location>
</feature>
<dbReference type="InterPro" id="IPR037066">
    <property type="entry name" value="Plug_dom_sf"/>
</dbReference>
<evidence type="ECO:0000256" key="2">
    <source>
        <dbReference type="ARBA" id="ARBA00022448"/>
    </source>
</evidence>
<keyword evidence="5 7" id="KW-0472">Membrane</keyword>
<name>E4RXB2_LEAB4</name>
<evidence type="ECO:0000313" key="10">
    <source>
        <dbReference type="Proteomes" id="UP000007435"/>
    </source>
</evidence>
<dbReference type="Gene3D" id="2.40.170.20">
    <property type="entry name" value="TonB-dependent receptor, beta-barrel domain"/>
    <property type="match status" value="1"/>
</dbReference>